<dbReference type="RefSeq" id="WP_353648243.1">
    <property type="nucleotide sequence ID" value="NZ_CP159218.1"/>
</dbReference>
<name>A0AAU8DMS3_9ACTN</name>
<reference evidence="1" key="1">
    <citation type="submission" date="2024-05" db="EMBL/GenBank/DDBJ databases">
        <authorList>
            <person name="Cai S.Y."/>
            <person name="Jin L.M."/>
            <person name="Li H.R."/>
        </authorList>
    </citation>
    <scope>NUCLEOTIDE SEQUENCE</scope>
    <source>
        <strain evidence="1">A5-74</strain>
    </source>
</reference>
<keyword evidence="1" id="KW-0489">Methyltransferase</keyword>
<dbReference type="GO" id="GO:0032259">
    <property type="term" value="P:methylation"/>
    <property type="evidence" value="ECO:0007669"/>
    <property type="project" value="UniProtKB-KW"/>
</dbReference>
<dbReference type="AlphaFoldDB" id="A0AAU8DMS3"/>
<dbReference type="SUPFAM" id="SSF53335">
    <property type="entry name" value="S-adenosyl-L-methionine-dependent methyltransferases"/>
    <property type="match status" value="1"/>
</dbReference>
<evidence type="ECO:0000313" key="1">
    <source>
        <dbReference type="EMBL" id="XCG62628.1"/>
    </source>
</evidence>
<dbReference type="GO" id="GO:0008168">
    <property type="term" value="F:methyltransferase activity"/>
    <property type="evidence" value="ECO:0007669"/>
    <property type="project" value="UniProtKB-KW"/>
</dbReference>
<protein>
    <submittedName>
        <fullName evidence="1">Class I SAM-dependent methyltransferase</fullName>
    </submittedName>
</protein>
<keyword evidence="1" id="KW-0808">Transferase</keyword>
<dbReference type="InterPro" id="IPR029063">
    <property type="entry name" value="SAM-dependent_MTases_sf"/>
</dbReference>
<accession>A0AAU8DMS3</accession>
<gene>
    <name evidence="1" type="ORF">ABLG96_15510</name>
</gene>
<dbReference type="EMBL" id="CP159218">
    <property type="protein sequence ID" value="XCG62628.1"/>
    <property type="molecule type" value="Genomic_DNA"/>
</dbReference>
<dbReference type="Gene3D" id="3.40.50.150">
    <property type="entry name" value="Vaccinia Virus protein VP39"/>
    <property type="match status" value="1"/>
</dbReference>
<proteinExistence type="predicted"/>
<organism evidence="1">
    <name type="scientific">Nakamurella sp. A5-74</name>
    <dbReference type="NCBI Taxonomy" id="3158264"/>
    <lineage>
        <taxon>Bacteria</taxon>
        <taxon>Bacillati</taxon>
        <taxon>Actinomycetota</taxon>
        <taxon>Actinomycetes</taxon>
        <taxon>Nakamurellales</taxon>
        <taxon>Nakamurellaceae</taxon>
        <taxon>Nakamurella</taxon>
    </lineage>
</organism>
<sequence>MTQAVPEDRSASTGATSARGTWAWRAKSLYAAVARAAGKALVATRILPATVPPRERRIKHWLASLSRVHNSLGIAELDVPWWTYKAIDEVDAWLQARPRPIRVFEYGSGASTFWLAKRVDEVCSVEHHQGFAAMMRPELAKLGNVTFLEVPAPRSSSPRVGSAKPGSTDLDFHDYVHAIDGVEGMFDIVVIDGRAREECLRVARTRVAPDGIIVFDNSHRARYRTAIAESGLPERAFGGLTPTLPYPDRTSVITLHQA</sequence>